<name>A0A0F9B186_9ZZZZ</name>
<reference evidence="2" key="1">
    <citation type="journal article" date="2015" name="Nature">
        <title>Complex archaea that bridge the gap between prokaryotes and eukaryotes.</title>
        <authorList>
            <person name="Spang A."/>
            <person name="Saw J.H."/>
            <person name="Jorgensen S.L."/>
            <person name="Zaremba-Niedzwiedzka K."/>
            <person name="Martijn J."/>
            <person name="Lind A.E."/>
            <person name="van Eijk R."/>
            <person name="Schleper C."/>
            <person name="Guy L."/>
            <person name="Ettema T.J."/>
        </authorList>
    </citation>
    <scope>NUCLEOTIDE SEQUENCE</scope>
</reference>
<evidence type="ECO:0000259" key="1">
    <source>
        <dbReference type="Pfam" id="PF13392"/>
    </source>
</evidence>
<sequence>MRTIEQRLEHYSIPVDGHLLWCGASSNDGYGNIRVDGKTVLTHRLVWELEYGPIPAGAHVLHLCPGEPHACIEPTHLYLGDNFDNQQDRLRAGNHYQVNKTHCIHGHAFDKENTYYRLRASGGRSCRACFRHWAKNSRSRRQAEAVRIG</sequence>
<proteinExistence type="predicted"/>
<organism evidence="2">
    <name type="scientific">marine sediment metagenome</name>
    <dbReference type="NCBI Taxonomy" id="412755"/>
    <lineage>
        <taxon>unclassified sequences</taxon>
        <taxon>metagenomes</taxon>
        <taxon>ecological metagenomes</taxon>
    </lineage>
</organism>
<dbReference type="InterPro" id="IPR003615">
    <property type="entry name" value="HNH_nuc"/>
</dbReference>
<accession>A0A0F9B186</accession>
<comment type="caution">
    <text evidence="2">The sequence shown here is derived from an EMBL/GenBank/DDBJ whole genome shotgun (WGS) entry which is preliminary data.</text>
</comment>
<evidence type="ECO:0000313" key="2">
    <source>
        <dbReference type="EMBL" id="KKL15400.1"/>
    </source>
</evidence>
<dbReference type="AlphaFoldDB" id="A0A0F9B186"/>
<dbReference type="SUPFAM" id="SSF54060">
    <property type="entry name" value="His-Me finger endonucleases"/>
    <property type="match status" value="1"/>
</dbReference>
<dbReference type="Pfam" id="PF13392">
    <property type="entry name" value="HNH_3"/>
    <property type="match status" value="1"/>
</dbReference>
<dbReference type="InterPro" id="IPR044925">
    <property type="entry name" value="His-Me_finger_sf"/>
</dbReference>
<protein>
    <recommendedName>
        <fullName evidence="1">HNH nuclease domain-containing protein</fullName>
    </recommendedName>
</protein>
<gene>
    <name evidence="2" type="ORF">LCGC14_2505980</name>
</gene>
<feature type="domain" description="HNH nuclease" evidence="1">
    <location>
        <begin position="41"/>
        <end position="64"/>
    </location>
</feature>
<dbReference type="EMBL" id="LAZR01040077">
    <property type="protein sequence ID" value="KKL15400.1"/>
    <property type="molecule type" value="Genomic_DNA"/>
</dbReference>